<evidence type="ECO:0000313" key="3">
    <source>
        <dbReference type="EMBL" id="CAI0411503.1"/>
    </source>
</evidence>
<feature type="compositionally biased region" description="Basic and acidic residues" evidence="1">
    <location>
        <begin position="77"/>
        <end position="89"/>
    </location>
</feature>
<evidence type="ECO:0000313" key="4">
    <source>
        <dbReference type="Proteomes" id="UP001154282"/>
    </source>
</evidence>
<dbReference type="InterPro" id="IPR051044">
    <property type="entry name" value="MAG_DAG_Lipase"/>
</dbReference>
<dbReference type="Pfam" id="PF12146">
    <property type="entry name" value="Hydrolase_4"/>
    <property type="match status" value="1"/>
</dbReference>
<dbReference type="InterPro" id="IPR022742">
    <property type="entry name" value="Hydrolase_4"/>
</dbReference>
<dbReference type="Proteomes" id="UP001154282">
    <property type="component" value="Unassembled WGS sequence"/>
</dbReference>
<organism evidence="3 4">
    <name type="scientific">Linum tenue</name>
    <dbReference type="NCBI Taxonomy" id="586396"/>
    <lineage>
        <taxon>Eukaryota</taxon>
        <taxon>Viridiplantae</taxon>
        <taxon>Streptophyta</taxon>
        <taxon>Embryophyta</taxon>
        <taxon>Tracheophyta</taxon>
        <taxon>Spermatophyta</taxon>
        <taxon>Magnoliopsida</taxon>
        <taxon>eudicotyledons</taxon>
        <taxon>Gunneridae</taxon>
        <taxon>Pentapetalae</taxon>
        <taxon>rosids</taxon>
        <taxon>fabids</taxon>
        <taxon>Malpighiales</taxon>
        <taxon>Linaceae</taxon>
        <taxon>Linum</taxon>
    </lineage>
</organism>
<dbReference type="SUPFAM" id="SSF53474">
    <property type="entry name" value="alpha/beta-Hydrolases"/>
    <property type="match status" value="1"/>
</dbReference>
<dbReference type="PANTHER" id="PTHR11614">
    <property type="entry name" value="PHOSPHOLIPASE-RELATED"/>
    <property type="match status" value="1"/>
</dbReference>
<feature type="region of interest" description="Disordered" evidence="1">
    <location>
        <begin position="67"/>
        <end position="96"/>
    </location>
</feature>
<reference evidence="3" key="1">
    <citation type="submission" date="2022-08" db="EMBL/GenBank/DDBJ databases">
        <authorList>
            <person name="Gutierrez-Valencia J."/>
        </authorList>
    </citation>
    <scope>NUCLEOTIDE SEQUENCE</scope>
</reference>
<dbReference type="EMBL" id="CAMGYJ010000005">
    <property type="protein sequence ID" value="CAI0411503.1"/>
    <property type="molecule type" value="Genomic_DNA"/>
</dbReference>
<evidence type="ECO:0000259" key="2">
    <source>
        <dbReference type="Pfam" id="PF12146"/>
    </source>
</evidence>
<name>A0AAV0JNH1_9ROSI</name>
<accession>A0AAV0JNH1</accession>
<proteinExistence type="predicted"/>
<comment type="caution">
    <text evidence="3">The sequence shown here is derived from an EMBL/GenBank/DDBJ whole genome shotgun (WGS) entry which is preliminary data.</text>
</comment>
<sequence length="96" mass="10885">MPFILLHGEDDRVTDKSVSKQLFDVSSTKDKTIKLYDGMWHGLLYGETPENIELVFNDITSWLDERSGGGSALGSRSEMEQKFRNDKLSGHYLSSK</sequence>
<feature type="domain" description="Serine aminopeptidase S33" evidence="2">
    <location>
        <begin position="1"/>
        <end position="44"/>
    </location>
</feature>
<protein>
    <recommendedName>
        <fullName evidence="2">Serine aminopeptidase S33 domain-containing protein</fullName>
    </recommendedName>
</protein>
<dbReference type="Gene3D" id="3.40.50.1820">
    <property type="entry name" value="alpha/beta hydrolase"/>
    <property type="match status" value="1"/>
</dbReference>
<gene>
    <name evidence="3" type="ORF">LITE_LOCUS15200</name>
</gene>
<keyword evidence="4" id="KW-1185">Reference proteome</keyword>
<dbReference type="AlphaFoldDB" id="A0AAV0JNH1"/>
<dbReference type="InterPro" id="IPR029058">
    <property type="entry name" value="AB_hydrolase_fold"/>
</dbReference>
<evidence type="ECO:0000256" key="1">
    <source>
        <dbReference type="SAM" id="MobiDB-lite"/>
    </source>
</evidence>